<dbReference type="EMBL" id="LN731356">
    <property type="protein sequence ID" value="CEP14544.1"/>
    <property type="molecule type" value="Genomic_DNA"/>
</dbReference>
<evidence type="ECO:0008006" key="3">
    <source>
        <dbReference type="Google" id="ProtNLM"/>
    </source>
</evidence>
<gene>
    <name evidence="1" type="primary">PARPA_08729.1 scaffold 33963</name>
</gene>
<name>A0A0B7NAR6_9FUNG</name>
<evidence type="ECO:0000313" key="2">
    <source>
        <dbReference type="Proteomes" id="UP000054107"/>
    </source>
</evidence>
<evidence type="ECO:0000313" key="1">
    <source>
        <dbReference type="EMBL" id="CEP14544.1"/>
    </source>
</evidence>
<dbReference type="OrthoDB" id="2266810at2759"/>
<accession>A0A0B7NAR6</accession>
<dbReference type="Proteomes" id="UP000054107">
    <property type="component" value="Unassembled WGS sequence"/>
</dbReference>
<proteinExistence type="predicted"/>
<sequence>MAQCEIAIKNLGAEIQEFMDTKVVLKANLHEENKRVAALHREPTPSAPVTPNPPASAREVVPSFNVKIKEPNVFSGKTAYCNSFFSQLFLVYTSDPARFETDRSKIIYAISYMSGVAFQYMEPYLQQVYSDDKRST</sequence>
<reference evidence="1 2" key="1">
    <citation type="submission" date="2014-09" db="EMBL/GenBank/DDBJ databases">
        <authorList>
            <person name="Ellenberger Sabrina"/>
        </authorList>
    </citation>
    <scope>NUCLEOTIDE SEQUENCE [LARGE SCALE GENOMIC DNA]</scope>
    <source>
        <strain evidence="1 2">CBS 412.66</strain>
    </source>
</reference>
<protein>
    <recommendedName>
        <fullName evidence="3">DUF4939 domain-containing protein</fullName>
    </recommendedName>
</protein>
<dbReference type="AlphaFoldDB" id="A0A0B7NAR6"/>
<organism evidence="1 2">
    <name type="scientific">Parasitella parasitica</name>
    <dbReference type="NCBI Taxonomy" id="35722"/>
    <lineage>
        <taxon>Eukaryota</taxon>
        <taxon>Fungi</taxon>
        <taxon>Fungi incertae sedis</taxon>
        <taxon>Mucoromycota</taxon>
        <taxon>Mucoromycotina</taxon>
        <taxon>Mucoromycetes</taxon>
        <taxon>Mucorales</taxon>
        <taxon>Mucorineae</taxon>
        <taxon>Mucoraceae</taxon>
        <taxon>Parasitella</taxon>
    </lineage>
</organism>
<keyword evidence="2" id="KW-1185">Reference proteome</keyword>